<organism evidence="11 12">
    <name type="scientific">Adineta steineri</name>
    <dbReference type="NCBI Taxonomy" id="433720"/>
    <lineage>
        <taxon>Eukaryota</taxon>
        <taxon>Metazoa</taxon>
        <taxon>Spiralia</taxon>
        <taxon>Gnathifera</taxon>
        <taxon>Rotifera</taxon>
        <taxon>Eurotatoria</taxon>
        <taxon>Bdelloidea</taxon>
        <taxon>Adinetida</taxon>
        <taxon>Adinetidae</taxon>
        <taxon>Adineta</taxon>
    </lineage>
</organism>
<evidence type="ECO:0000256" key="5">
    <source>
        <dbReference type="ARBA" id="ARBA00022692"/>
    </source>
</evidence>
<gene>
    <name evidence="11" type="ORF">OXD698_LOCUS28497</name>
</gene>
<dbReference type="PANTHER" id="PTHR31646:SF1">
    <property type="entry name" value="ALPHA-1,2-MANNOSYLTRANSFERASE MNN2"/>
    <property type="match status" value="1"/>
</dbReference>
<dbReference type="AlphaFoldDB" id="A0A819MNR2"/>
<evidence type="ECO:0000256" key="3">
    <source>
        <dbReference type="ARBA" id="ARBA00009105"/>
    </source>
</evidence>
<dbReference type="GO" id="GO:0000026">
    <property type="term" value="F:alpha-1,2-mannosyltransferase activity"/>
    <property type="evidence" value="ECO:0007669"/>
    <property type="project" value="TreeGrafter"/>
</dbReference>
<reference evidence="11" key="1">
    <citation type="submission" date="2021-02" db="EMBL/GenBank/DDBJ databases">
        <authorList>
            <person name="Nowell W R."/>
        </authorList>
    </citation>
    <scope>NUCLEOTIDE SEQUENCE</scope>
</reference>
<evidence type="ECO:0000256" key="1">
    <source>
        <dbReference type="ARBA" id="ARBA00004394"/>
    </source>
</evidence>
<dbReference type="InterPro" id="IPR029044">
    <property type="entry name" value="Nucleotide-diphossugar_trans"/>
</dbReference>
<evidence type="ECO:0000256" key="7">
    <source>
        <dbReference type="ARBA" id="ARBA00022989"/>
    </source>
</evidence>
<dbReference type="GO" id="GO:0046354">
    <property type="term" value="P:mannan biosynthetic process"/>
    <property type="evidence" value="ECO:0007669"/>
    <property type="project" value="TreeGrafter"/>
</dbReference>
<sequence length="390" mass="45794">MDKFSSVVLSESEINHTKRKWRNFVLTIPDYPINKYFGKGIVSSASSGFNRYGRLIASIKLLRWLKCRLPVEIFMYRGELKVHEIREFQSIANVTVHVLTYNITLASRQHSPYAIKLGAILQSSFEHILWLDSDNIAVRDPEYLFDLPHYTRSTAMFWPDFWATPRKNPIWKILDIPCRAEDYEQESGQILINKRLAWKAINLALYFTSDQTFLRVSLGDKDACRYSWKALGTPSYFIRKFLAQAGFDYAKSGDKNNPKRNVKFCGHTMIQYDPFGEILFLHANLVKTYPSFQFPIEKNHRSLKKYKNPWRVYRRYANSAPYFRPRAIHEHGFSCMTLATDNHEYLAPFLDDDFHKHISVNITSQYLSYVHGSIIKSRGNPRFDIIDRNW</sequence>
<comment type="subcellular location">
    <subcellularLocation>
        <location evidence="10">Endomembrane system</location>
        <topology evidence="10">Single-pass membrane protein</topology>
    </subcellularLocation>
    <subcellularLocation>
        <location evidence="1">Golgi apparatus membrane</location>
    </subcellularLocation>
    <subcellularLocation>
        <location evidence="2">Membrane</location>
        <topology evidence="2">Single-pass type II membrane protein</topology>
    </subcellularLocation>
</comment>
<dbReference type="InterPro" id="IPR022751">
    <property type="entry name" value="Alpha_mannosyltransferase"/>
</dbReference>
<protein>
    <recommendedName>
        <fullName evidence="13">Glycosyltransferase family 71 protein</fullName>
    </recommendedName>
</protein>
<keyword evidence="4" id="KW-0808">Transferase</keyword>
<evidence type="ECO:0000313" key="11">
    <source>
        <dbReference type="EMBL" id="CAF3983010.1"/>
    </source>
</evidence>
<dbReference type="SUPFAM" id="SSF53448">
    <property type="entry name" value="Nucleotide-diphospho-sugar transferases"/>
    <property type="match status" value="1"/>
</dbReference>
<evidence type="ECO:0000313" key="12">
    <source>
        <dbReference type="Proteomes" id="UP000663844"/>
    </source>
</evidence>
<comment type="similarity">
    <text evidence="3">Belongs to the MNN1/MNT family.</text>
</comment>
<dbReference type="Proteomes" id="UP000663844">
    <property type="component" value="Unassembled WGS sequence"/>
</dbReference>
<evidence type="ECO:0000256" key="8">
    <source>
        <dbReference type="ARBA" id="ARBA00023034"/>
    </source>
</evidence>
<evidence type="ECO:0000256" key="10">
    <source>
        <dbReference type="ARBA" id="ARBA00037847"/>
    </source>
</evidence>
<proteinExistence type="inferred from homology"/>
<evidence type="ECO:0000256" key="6">
    <source>
        <dbReference type="ARBA" id="ARBA00022968"/>
    </source>
</evidence>
<evidence type="ECO:0000256" key="9">
    <source>
        <dbReference type="ARBA" id="ARBA00023136"/>
    </source>
</evidence>
<evidence type="ECO:0000256" key="2">
    <source>
        <dbReference type="ARBA" id="ARBA00004606"/>
    </source>
</evidence>
<evidence type="ECO:0008006" key="13">
    <source>
        <dbReference type="Google" id="ProtNLM"/>
    </source>
</evidence>
<dbReference type="Pfam" id="PF11051">
    <property type="entry name" value="Mannosyl_trans3"/>
    <property type="match status" value="2"/>
</dbReference>
<keyword evidence="8" id="KW-0333">Golgi apparatus</keyword>
<dbReference type="PANTHER" id="PTHR31646">
    <property type="entry name" value="ALPHA-1,2-MANNOSYLTRANSFERASE MNN2"/>
    <property type="match status" value="1"/>
</dbReference>
<dbReference type="GO" id="GO:0000139">
    <property type="term" value="C:Golgi membrane"/>
    <property type="evidence" value="ECO:0007669"/>
    <property type="project" value="UniProtKB-SubCell"/>
</dbReference>
<evidence type="ECO:0000256" key="4">
    <source>
        <dbReference type="ARBA" id="ARBA00022679"/>
    </source>
</evidence>
<keyword evidence="6" id="KW-0735">Signal-anchor</keyword>
<accession>A0A819MNR2</accession>
<keyword evidence="7" id="KW-1133">Transmembrane helix</keyword>
<name>A0A819MNR2_9BILA</name>
<comment type="caution">
    <text evidence="11">The sequence shown here is derived from an EMBL/GenBank/DDBJ whole genome shotgun (WGS) entry which is preliminary data.</text>
</comment>
<dbReference type="Gene3D" id="3.90.550.10">
    <property type="entry name" value="Spore Coat Polysaccharide Biosynthesis Protein SpsA, Chain A"/>
    <property type="match status" value="1"/>
</dbReference>
<dbReference type="EMBL" id="CAJOAZ010003078">
    <property type="protein sequence ID" value="CAF3983010.1"/>
    <property type="molecule type" value="Genomic_DNA"/>
</dbReference>
<keyword evidence="9" id="KW-0472">Membrane</keyword>
<keyword evidence="5" id="KW-0812">Transmembrane</keyword>